<dbReference type="Gene3D" id="3.10.105.10">
    <property type="entry name" value="Dipeptide-binding Protein, Domain 3"/>
    <property type="match status" value="1"/>
</dbReference>
<evidence type="ECO:0000256" key="2">
    <source>
        <dbReference type="ARBA" id="ARBA00005695"/>
    </source>
</evidence>
<dbReference type="Pfam" id="PF00496">
    <property type="entry name" value="SBP_bac_5"/>
    <property type="match status" value="1"/>
</dbReference>
<accession>A0A2W7PTB9</accession>
<dbReference type="Gene3D" id="3.90.76.10">
    <property type="entry name" value="Dipeptide-binding Protein, Domain 1"/>
    <property type="match status" value="1"/>
</dbReference>
<dbReference type="InterPro" id="IPR000914">
    <property type="entry name" value="SBP_5_dom"/>
</dbReference>
<comment type="caution">
    <text evidence="5">The sequence shown here is derived from an EMBL/GenBank/DDBJ whole genome shotgun (WGS) entry which is preliminary data.</text>
</comment>
<dbReference type="Gene3D" id="3.40.190.10">
    <property type="entry name" value="Periplasmic binding protein-like II"/>
    <property type="match status" value="1"/>
</dbReference>
<organism evidence="5 6">
    <name type="scientific">Roseinatronobacter thiooxidans</name>
    <dbReference type="NCBI Taxonomy" id="121821"/>
    <lineage>
        <taxon>Bacteria</taxon>
        <taxon>Pseudomonadati</taxon>
        <taxon>Pseudomonadota</taxon>
        <taxon>Alphaproteobacteria</taxon>
        <taxon>Rhodobacterales</taxon>
        <taxon>Paracoccaceae</taxon>
        <taxon>Roseinatronobacter</taxon>
    </lineage>
</organism>
<dbReference type="AlphaFoldDB" id="A0A2W7PTB9"/>
<dbReference type="PIRSF" id="PIRSF002741">
    <property type="entry name" value="MppA"/>
    <property type="match status" value="1"/>
</dbReference>
<gene>
    <name evidence="5" type="ORF">LY56_02744</name>
</gene>
<comment type="similarity">
    <text evidence="2">Belongs to the bacterial solute-binding protein 5 family.</text>
</comment>
<dbReference type="PANTHER" id="PTHR30290:SF83">
    <property type="entry name" value="ABC TRANSPORTER SUBSTRATE-BINDING PROTEIN"/>
    <property type="match status" value="1"/>
</dbReference>
<dbReference type="GO" id="GO:0030288">
    <property type="term" value="C:outer membrane-bounded periplasmic space"/>
    <property type="evidence" value="ECO:0007669"/>
    <property type="project" value="UniProtKB-ARBA"/>
</dbReference>
<dbReference type="InterPro" id="IPR039424">
    <property type="entry name" value="SBP_5"/>
</dbReference>
<feature type="chain" id="PRO_5015974244" evidence="3">
    <location>
        <begin position="27"/>
        <end position="542"/>
    </location>
</feature>
<dbReference type="EMBL" id="QKZQ01000013">
    <property type="protein sequence ID" value="PZX39574.1"/>
    <property type="molecule type" value="Genomic_DNA"/>
</dbReference>
<dbReference type="InterPro" id="IPR030678">
    <property type="entry name" value="Peptide/Ni-bd"/>
</dbReference>
<dbReference type="RefSeq" id="WP_071469477.1">
    <property type="nucleotide sequence ID" value="NZ_MEHT01000015.1"/>
</dbReference>
<dbReference type="STRING" id="121821.GCA_001870675_00629"/>
<dbReference type="SUPFAM" id="SSF53850">
    <property type="entry name" value="Periplasmic binding protein-like II"/>
    <property type="match status" value="1"/>
</dbReference>
<dbReference type="Proteomes" id="UP000249364">
    <property type="component" value="Unassembled WGS sequence"/>
</dbReference>
<evidence type="ECO:0000313" key="6">
    <source>
        <dbReference type="Proteomes" id="UP000249364"/>
    </source>
</evidence>
<evidence type="ECO:0000313" key="5">
    <source>
        <dbReference type="EMBL" id="PZX39574.1"/>
    </source>
</evidence>
<dbReference type="PANTHER" id="PTHR30290">
    <property type="entry name" value="PERIPLASMIC BINDING COMPONENT OF ABC TRANSPORTER"/>
    <property type="match status" value="1"/>
</dbReference>
<proteinExistence type="inferred from homology"/>
<evidence type="ECO:0000259" key="4">
    <source>
        <dbReference type="Pfam" id="PF00496"/>
    </source>
</evidence>
<keyword evidence="3" id="KW-0732">Signal</keyword>
<protein>
    <submittedName>
        <fullName evidence="5">ABC-type transport system substrate-binding protein</fullName>
    </submittedName>
</protein>
<name>A0A2W7PTB9_9RHOB</name>
<dbReference type="GO" id="GO:0043190">
    <property type="term" value="C:ATP-binding cassette (ABC) transporter complex"/>
    <property type="evidence" value="ECO:0007669"/>
    <property type="project" value="InterPro"/>
</dbReference>
<sequence length="542" mass="59687">MALTKTNLISALLASSVLTLAGGAVAQDKILRIGMTAADIPRTLGQPDQGFEGNRFTGMTIYDSLSAWDLSKEDEASVVIPSLATSWAVDAADTTKWVFTLRDDVTFHDGSPFNAEAVVWNVQKVLDESAPHFDPSQVGVTASRMPTLRSARAIDEFTVELTTSEPDSFLPINLTNLFMASPAHWQAKFEETGDAESAWAAFAADPSGSGPFRVTAFAPRERLELAPNTNYWNPERTPKLDGVVLVPLPEANARTAALLSGQVDWIEAPAPDAIPQIESRGFTIYANPQPHVWPWQLSFADDSPWLDKRVRHAANLCFDREELSILLGGFMGIPKGTVDPTHPWWGNPSFDIRYDLDEAQRLMSEAGFSADNRLTVKVQTSASGSGQMQPIPMNEYLQQSLRNCYFDVELDVIEWNTVFTNWRRGAKDESANGAHAINVSFATMDPFFAMVRFTSTGAFPPVSNNWGHFGNDEFDALIAEARTTFEDDARDAALARLHARIVEEAPFVWVAHDAGPRAMSSRVTGVVQPKSWFIDIAPMDMN</sequence>
<dbReference type="OrthoDB" id="9803988at2"/>
<dbReference type="CDD" id="cd08495">
    <property type="entry name" value="PBP2_NikA_DppA_OppA_like_8"/>
    <property type="match status" value="1"/>
</dbReference>
<feature type="domain" description="Solute-binding protein family 5" evidence="4">
    <location>
        <begin position="79"/>
        <end position="430"/>
    </location>
</feature>
<reference evidence="5 6" key="1">
    <citation type="submission" date="2018-06" db="EMBL/GenBank/DDBJ databases">
        <title>Genomic Encyclopedia of Archaeal and Bacterial Type Strains, Phase II (KMG-II): from individual species to whole genera.</title>
        <authorList>
            <person name="Goeker M."/>
        </authorList>
    </citation>
    <scope>NUCLEOTIDE SEQUENCE [LARGE SCALE GENOMIC DNA]</scope>
    <source>
        <strain evidence="5 6">DSM 13087</strain>
    </source>
</reference>
<keyword evidence="6" id="KW-1185">Reference proteome</keyword>
<evidence type="ECO:0000256" key="1">
    <source>
        <dbReference type="ARBA" id="ARBA00004418"/>
    </source>
</evidence>
<feature type="signal peptide" evidence="3">
    <location>
        <begin position="1"/>
        <end position="26"/>
    </location>
</feature>
<evidence type="ECO:0000256" key="3">
    <source>
        <dbReference type="SAM" id="SignalP"/>
    </source>
</evidence>
<comment type="subcellular location">
    <subcellularLocation>
        <location evidence="1">Periplasm</location>
    </subcellularLocation>
</comment>
<dbReference type="GO" id="GO:0015833">
    <property type="term" value="P:peptide transport"/>
    <property type="evidence" value="ECO:0007669"/>
    <property type="project" value="TreeGrafter"/>
</dbReference>
<dbReference type="GO" id="GO:1904680">
    <property type="term" value="F:peptide transmembrane transporter activity"/>
    <property type="evidence" value="ECO:0007669"/>
    <property type="project" value="TreeGrafter"/>
</dbReference>